<dbReference type="Proteomes" id="UP000800303">
    <property type="component" value="Unassembled WGS sequence"/>
</dbReference>
<evidence type="ECO:0000313" key="2">
    <source>
        <dbReference type="Proteomes" id="UP000800303"/>
    </source>
</evidence>
<dbReference type="Gene3D" id="3.40.50.300">
    <property type="entry name" value="P-loop containing nucleotide triphosphate hydrolases"/>
    <property type="match status" value="1"/>
</dbReference>
<protein>
    <submittedName>
        <fullName evidence="1">ATP-binding protein</fullName>
    </submittedName>
</protein>
<organism evidence="1 2">
    <name type="scientific">Saccharibacillus alkalitolerans</name>
    <dbReference type="NCBI Taxonomy" id="2705290"/>
    <lineage>
        <taxon>Bacteria</taxon>
        <taxon>Bacillati</taxon>
        <taxon>Bacillota</taxon>
        <taxon>Bacilli</taxon>
        <taxon>Bacillales</taxon>
        <taxon>Paenibacillaceae</taxon>
        <taxon>Saccharibacillus</taxon>
    </lineage>
</organism>
<dbReference type="InterPro" id="IPR027417">
    <property type="entry name" value="P-loop_NTPase"/>
</dbReference>
<gene>
    <name evidence="1" type="ORF">GYN08_20550</name>
</gene>
<accession>A0ABX0F9V0</accession>
<keyword evidence="1" id="KW-0067">ATP-binding</keyword>
<dbReference type="GO" id="GO:0005524">
    <property type="term" value="F:ATP binding"/>
    <property type="evidence" value="ECO:0007669"/>
    <property type="project" value="UniProtKB-KW"/>
</dbReference>
<dbReference type="SUPFAM" id="SSF52540">
    <property type="entry name" value="P-loop containing nucleoside triphosphate hydrolases"/>
    <property type="match status" value="1"/>
</dbReference>
<dbReference type="RefSeq" id="WP_166278559.1">
    <property type="nucleotide sequence ID" value="NZ_JAAFGS010000010.1"/>
</dbReference>
<reference evidence="1 2" key="1">
    <citation type="submission" date="2020-01" db="EMBL/GenBank/DDBJ databases">
        <title>Polyphasic characterisation and genomic insights into a novel alkali tolerant bacterium VR-M41.</title>
        <authorList>
            <person name="Vemuluri V.R."/>
        </authorList>
    </citation>
    <scope>NUCLEOTIDE SEQUENCE [LARGE SCALE GENOMIC DNA]</scope>
    <source>
        <strain evidence="1 2">VR-M41</strain>
    </source>
</reference>
<comment type="caution">
    <text evidence="1">The sequence shown here is derived from an EMBL/GenBank/DDBJ whole genome shotgun (WGS) entry which is preliminary data.</text>
</comment>
<keyword evidence="1" id="KW-0547">Nucleotide-binding</keyword>
<proteinExistence type="predicted"/>
<name>A0ABX0F9V0_9BACL</name>
<evidence type="ECO:0000313" key="1">
    <source>
        <dbReference type="EMBL" id="NGZ77687.1"/>
    </source>
</evidence>
<dbReference type="EMBL" id="JAAFGS010000010">
    <property type="protein sequence ID" value="NGZ77687.1"/>
    <property type="molecule type" value="Genomic_DNA"/>
</dbReference>
<sequence length="177" mass="19819">MIVWINGAFGSGKTTAAEELHRRLPGSFLYDPEEAGYFIRKNIPEHLHKSDFQDHLQWREINLSMLSLLAKEHSGPIIVPMTLVNPAYFEELIGGLRQKGITVKHFALLAERKTLLERLACRGENEDSWPARQIERCLTALSREEFGMHIRTDGMPGDRVAASIAEACGLSLKPAGP</sequence>
<dbReference type="Pfam" id="PF13671">
    <property type="entry name" value="AAA_33"/>
    <property type="match status" value="1"/>
</dbReference>
<keyword evidence="2" id="KW-1185">Reference proteome</keyword>